<proteinExistence type="predicted"/>
<accession>A0ABX7C4R1</accession>
<dbReference type="RefSeq" id="WP_201633045.1">
    <property type="nucleotide sequence ID" value="NZ_CP068046.1"/>
</dbReference>
<name>A0ABX7C4R1_9HYPH</name>
<keyword evidence="1" id="KW-0732">Signal</keyword>
<organism evidence="2 3">
    <name type="scientific">Devosia rhizoryzae</name>
    <dbReference type="NCBI Taxonomy" id="2774137"/>
    <lineage>
        <taxon>Bacteria</taxon>
        <taxon>Pseudomonadati</taxon>
        <taxon>Pseudomonadota</taxon>
        <taxon>Alphaproteobacteria</taxon>
        <taxon>Hyphomicrobiales</taxon>
        <taxon>Devosiaceae</taxon>
        <taxon>Devosia</taxon>
    </lineage>
</organism>
<evidence type="ECO:0000313" key="3">
    <source>
        <dbReference type="Proteomes" id="UP000595857"/>
    </source>
</evidence>
<protein>
    <submittedName>
        <fullName evidence="2">Uncharacterized protein</fullName>
    </submittedName>
</protein>
<dbReference type="Proteomes" id="UP000595857">
    <property type="component" value="Chromosome"/>
</dbReference>
<sequence length="444" mass="46086">MRMKPRALAGALLALTLAAGFASPAWAQATDVDFGDDSSEWANDGECDDPRFAGSGMAAELEDADILKDATDCRAAFEAGNIAHADTPVEAPVAETVAPPVATTAAADVDFGDDTSSWANDGECDDPRFSGTGMAVELEDADILKDATDCRTAFEAGTISIAETGDIPAATTDTAAIDFGDDSSEWARDEECDDPRFAGSAMAGTLNDVNIGKDATDCEAAFNAGTVTLAENAPNDTGNSGDNTALLTAIAGRIDFGDDSGDYPNDGECDDPDFVGSAMALEPVENERLGDATDCRAAFIAGTVSLRGAATQPAAFDYGSDTSAYANDGECDDWRFAGSAMSKKLFSEDVLGDASDCQALEQSGAIAIKRVYQPGYAENGPYDSSNIDFGNNSSTYANDNLCDDPRFEGPGTAVTLLDSDRMADADDCRTAYEAGTVDLREGQG</sequence>
<evidence type="ECO:0000313" key="2">
    <source>
        <dbReference type="EMBL" id="QQR39229.1"/>
    </source>
</evidence>
<feature type="chain" id="PRO_5046326824" evidence="1">
    <location>
        <begin position="28"/>
        <end position="444"/>
    </location>
</feature>
<reference evidence="2 3" key="1">
    <citation type="submission" date="2021-01" db="EMBL/GenBank/DDBJ databases">
        <title>Genome seq and assembly of Devosia sp. LEGU1.</title>
        <authorList>
            <person name="Chhetri G."/>
        </authorList>
    </citation>
    <scope>NUCLEOTIDE SEQUENCE [LARGE SCALE GENOMIC DNA]</scope>
    <source>
        <strain evidence="2 3">LEGU1</strain>
    </source>
</reference>
<keyword evidence="3" id="KW-1185">Reference proteome</keyword>
<feature type="signal peptide" evidence="1">
    <location>
        <begin position="1"/>
        <end position="27"/>
    </location>
</feature>
<dbReference type="EMBL" id="CP068046">
    <property type="protein sequence ID" value="QQR39229.1"/>
    <property type="molecule type" value="Genomic_DNA"/>
</dbReference>
<gene>
    <name evidence="2" type="ORF">JI748_16120</name>
</gene>
<evidence type="ECO:0000256" key="1">
    <source>
        <dbReference type="SAM" id="SignalP"/>
    </source>
</evidence>